<evidence type="ECO:0000259" key="6">
    <source>
        <dbReference type="Pfam" id="PF04932"/>
    </source>
</evidence>
<feature type="transmembrane region" description="Helical" evidence="5">
    <location>
        <begin position="393"/>
        <end position="410"/>
    </location>
</feature>
<accession>A0A413VN74</accession>
<evidence type="ECO:0000313" key="7">
    <source>
        <dbReference type="EMBL" id="RHB35070.1"/>
    </source>
</evidence>
<dbReference type="EMBL" id="QSGO01000007">
    <property type="protein sequence ID" value="RHB35070.1"/>
    <property type="molecule type" value="Genomic_DNA"/>
</dbReference>
<evidence type="ECO:0000256" key="5">
    <source>
        <dbReference type="SAM" id="Phobius"/>
    </source>
</evidence>
<feature type="transmembrane region" description="Helical" evidence="5">
    <location>
        <begin position="422"/>
        <end position="453"/>
    </location>
</feature>
<feature type="transmembrane region" description="Helical" evidence="5">
    <location>
        <begin position="270"/>
        <end position="290"/>
    </location>
</feature>
<dbReference type="InterPro" id="IPR007016">
    <property type="entry name" value="O-antigen_ligase-rel_domated"/>
</dbReference>
<feature type="transmembrane region" description="Helical" evidence="5">
    <location>
        <begin position="465"/>
        <end position="485"/>
    </location>
</feature>
<feature type="transmembrane region" description="Helical" evidence="5">
    <location>
        <begin position="248"/>
        <end position="264"/>
    </location>
</feature>
<dbReference type="GO" id="GO:0016020">
    <property type="term" value="C:membrane"/>
    <property type="evidence" value="ECO:0007669"/>
    <property type="project" value="UniProtKB-SubCell"/>
</dbReference>
<feature type="transmembrane region" description="Helical" evidence="5">
    <location>
        <begin position="299"/>
        <end position="317"/>
    </location>
</feature>
<dbReference type="SUPFAM" id="SSF48452">
    <property type="entry name" value="TPR-like"/>
    <property type="match status" value="1"/>
</dbReference>
<comment type="subcellular location">
    <subcellularLocation>
        <location evidence="1">Membrane</location>
        <topology evidence="1">Multi-pass membrane protein</topology>
    </subcellularLocation>
</comment>
<dbReference type="Pfam" id="PF04932">
    <property type="entry name" value="Wzy_C"/>
    <property type="match status" value="1"/>
</dbReference>
<dbReference type="InterPro" id="IPR051533">
    <property type="entry name" value="WaaL-like"/>
</dbReference>
<proteinExistence type="predicted"/>
<dbReference type="Proteomes" id="UP000284379">
    <property type="component" value="Unassembled WGS sequence"/>
</dbReference>
<organism evidence="7 8">
    <name type="scientific">Bacteroides nordii</name>
    <dbReference type="NCBI Taxonomy" id="291645"/>
    <lineage>
        <taxon>Bacteria</taxon>
        <taxon>Pseudomonadati</taxon>
        <taxon>Bacteroidota</taxon>
        <taxon>Bacteroidia</taxon>
        <taxon>Bacteroidales</taxon>
        <taxon>Bacteroidaceae</taxon>
        <taxon>Bacteroides</taxon>
    </lineage>
</organism>
<dbReference type="PANTHER" id="PTHR37422:SF13">
    <property type="entry name" value="LIPOPOLYSACCHARIDE BIOSYNTHESIS PROTEIN PA4999-RELATED"/>
    <property type="match status" value="1"/>
</dbReference>
<evidence type="ECO:0000256" key="2">
    <source>
        <dbReference type="ARBA" id="ARBA00022692"/>
    </source>
</evidence>
<feature type="domain" description="O-antigen ligase-related" evidence="6">
    <location>
        <begin position="253"/>
        <end position="402"/>
    </location>
</feature>
<sequence>MFARNPTNTPEGLVPSSTNSKPLLNESIYGMKINKTVTKTPFKHFWSINSKKRTYTYQKIHFFVNNEKQFAMKKLTARNIISLILFFMLLLCVLPNTTLVNSAMFQQFSFVFISLGLFFSLVIFSDSKLYITPVILYIVSWIGYISIHSFIKGECEWYQSSYFIISFIYMTALANLIKKKVLNCKQIAIIFGGIGILEACWCILQFIHLLPPANPVFTVSGSFDNPNITAMYLAAIFPFILFNSKKTLILWIGILVILTAILILKCRTAYLGVIVILLYYLAQSPVISYIKKLSKLTKITLTVCVLFTMFIGAFQLYHLKKDSADGRRFIWKVTTQMIAEKPFFGYGYGLFAKNYNLQQAKYFKENKGTVQERQNARHVYNAFNEYLEQTAKGGIIGGAFFVIFLVILIVQSYRYKNKVTLAVLLAIGTMSLTNYVQAALPVWILLLTVAALLASTGKSYSMNSMISKGLYVSVLIPFVFLSLMFNAQRQLKNSIDEHLSSPDRMEQYAVAAGSSEIYHRLYAKALIKAQEYEKALNVLCKAEKYTSSPSLFMLKATCLENLHRTKEAVENIETVYYMIPNDDDAKFELMLLYDALSQTDEMRSICNEILSLNKPESRKVNHYKNIADSLLKRRVP</sequence>
<feature type="transmembrane region" description="Helical" evidence="5">
    <location>
        <begin position="157"/>
        <end position="177"/>
    </location>
</feature>
<evidence type="ECO:0000256" key="3">
    <source>
        <dbReference type="ARBA" id="ARBA00022989"/>
    </source>
</evidence>
<evidence type="ECO:0000256" key="1">
    <source>
        <dbReference type="ARBA" id="ARBA00004141"/>
    </source>
</evidence>
<feature type="transmembrane region" description="Helical" evidence="5">
    <location>
        <begin position="189"/>
        <end position="207"/>
    </location>
</feature>
<evidence type="ECO:0000256" key="4">
    <source>
        <dbReference type="ARBA" id="ARBA00023136"/>
    </source>
</evidence>
<feature type="transmembrane region" description="Helical" evidence="5">
    <location>
        <begin position="131"/>
        <end position="151"/>
    </location>
</feature>
<dbReference type="Gene3D" id="1.25.40.10">
    <property type="entry name" value="Tetratricopeptide repeat domain"/>
    <property type="match status" value="1"/>
</dbReference>
<keyword evidence="4 5" id="KW-0472">Membrane</keyword>
<dbReference type="InterPro" id="IPR011990">
    <property type="entry name" value="TPR-like_helical_dom_sf"/>
</dbReference>
<feature type="transmembrane region" description="Helical" evidence="5">
    <location>
        <begin position="104"/>
        <end position="124"/>
    </location>
</feature>
<gene>
    <name evidence="7" type="ORF">DW888_11540</name>
</gene>
<dbReference type="AlphaFoldDB" id="A0A413VN74"/>
<feature type="transmembrane region" description="Helical" evidence="5">
    <location>
        <begin position="227"/>
        <end position="243"/>
    </location>
</feature>
<evidence type="ECO:0000313" key="8">
    <source>
        <dbReference type="Proteomes" id="UP000284379"/>
    </source>
</evidence>
<keyword evidence="2 5" id="KW-0812">Transmembrane</keyword>
<protein>
    <recommendedName>
        <fullName evidence="6">O-antigen ligase-related domain-containing protein</fullName>
    </recommendedName>
</protein>
<comment type="caution">
    <text evidence="7">The sequence shown here is derived from an EMBL/GenBank/DDBJ whole genome shotgun (WGS) entry which is preliminary data.</text>
</comment>
<keyword evidence="3 5" id="KW-1133">Transmembrane helix</keyword>
<dbReference type="PANTHER" id="PTHR37422">
    <property type="entry name" value="TEICHURONIC ACID BIOSYNTHESIS PROTEIN TUAE"/>
    <property type="match status" value="1"/>
</dbReference>
<feature type="transmembrane region" description="Helical" evidence="5">
    <location>
        <begin position="80"/>
        <end position="98"/>
    </location>
</feature>
<name>A0A413VN74_9BACE</name>
<reference evidence="7 8" key="1">
    <citation type="submission" date="2018-08" db="EMBL/GenBank/DDBJ databases">
        <title>A genome reference for cultivated species of the human gut microbiota.</title>
        <authorList>
            <person name="Zou Y."/>
            <person name="Xue W."/>
            <person name="Luo G."/>
        </authorList>
    </citation>
    <scope>NUCLEOTIDE SEQUENCE [LARGE SCALE GENOMIC DNA]</scope>
    <source>
        <strain evidence="7 8">AM40-30BH</strain>
    </source>
</reference>